<gene>
    <name evidence="3" type="ORF">ACFOEI_09955</name>
</gene>
<evidence type="ECO:0000313" key="4">
    <source>
        <dbReference type="Proteomes" id="UP001595640"/>
    </source>
</evidence>
<reference evidence="4" key="1">
    <citation type="journal article" date="2019" name="Int. J. Syst. Evol. Microbiol.">
        <title>The Global Catalogue of Microorganisms (GCM) 10K type strain sequencing project: providing services to taxonomists for standard genome sequencing and annotation.</title>
        <authorList>
            <consortium name="The Broad Institute Genomics Platform"/>
            <consortium name="The Broad Institute Genome Sequencing Center for Infectious Disease"/>
            <person name="Wu L."/>
            <person name="Ma J."/>
        </authorList>
    </citation>
    <scope>NUCLEOTIDE SEQUENCE [LARGE SCALE GENOMIC DNA]</scope>
    <source>
        <strain evidence="4">KCTC 12847</strain>
    </source>
</reference>
<comment type="caution">
    <text evidence="3">The sequence shown here is derived from an EMBL/GenBank/DDBJ whole genome shotgun (WGS) entry which is preliminary data.</text>
</comment>
<dbReference type="SUPFAM" id="SSF55073">
    <property type="entry name" value="Nucleotide cyclase"/>
    <property type="match status" value="1"/>
</dbReference>
<keyword evidence="1" id="KW-0472">Membrane</keyword>
<keyword evidence="4" id="KW-1185">Reference proteome</keyword>
<accession>A0ABV7M0J9</accession>
<dbReference type="InterPro" id="IPR043128">
    <property type="entry name" value="Rev_trsase/Diguanyl_cyclase"/>
</dbReference>
<keyword evidence="1" id="KW-1133">Transmembrane helix</keyword>
<feature type="domain" description="GGDEF" evidence="2">
    <location>
        <begin position="174"/>
        <end position="291"/>
    </location>
</feature>
<feature type="transmembrane region" description="Helical" evidence="1">
    <location>
        <begin position="42"/>
        <end position="62"/>
    </location>
</feature>
<name>A0ABV7M0J9_9GAMM</name>
<feature type="transmembrane region" description="Helical" evidence="1">
    <location>
        <begin position="92"/>
        <end position="116"/>
    </location>
</feature>
<sequence length="315" mass="35389">MKPRTKGQRWPSFLFVLVYAIGAVLLAAYAIWHYLMGAYNDILVPASMSVLLSGAIFLRFANHDYRHLSAYLALISCYLLIAMELPRQELALLWMGLPPVLTLLLLPLGSALLLNLTLMPVWLALLGTDLPLFETGLYYLALVGFGTLPGWMRHRRAAMLRATEPSDAQCDALSRKVITERLTAEVDRARAMRRPMAALVIHLPQLEMADEQFGPVLLHTLLARVCQTIRESCRHHDLLGRHQPTLFWLLLPDTGEAGALIVRDRVMRALNREVFAETGAIQARIHACYLHPGETTTHFEQRLLTAGLKLMEPSP</sequence>
<protein>
    <submittedName>
        <fullName evidence="3">GGDEF domain-containing protein</fullName>
    </submittedName>
</protein>
<feature type="transmembrane region" description="Helical" evidence="1">
    <location>
        <begin position="136"/>
        <end position="152"/>
    </location>
</feature>
<dbReference type="RefSeq" id="WP_019018003.1">
    <property type="nucleotide sequence ID" value="NZ_BMXD01000002.1"/>
</dbReference>
<evidence type="ECO:0000313" key="3">
    <source>
        <dbReference type="EMBL" id="MFC3292393.1"/>
    </source>
</evidence>
<keyword evidence="1" id="KW-0812">Transmembrane</keyword>
<dbReference type="Pfam" id="PF00990">
    <property type="entry name" value="GGDEF"/>
    <property type="match status" value="1"/>
</dbReference>
<feature type="transmembrane region" description="Helical" evidence="1">
    <location>
        <begin position="12"/>
        <end position="35"/>
    </location>
</feature>
<evidence type="ECO:0000259" key="2">
    <source>
        <dbReference type="Pfam" id="PF00990"/>
    </source>
</evidence>
<dbReference type="InterPro" id="IPR000160">
    <property type="entry name" value="GGDEF_dom"/>
</dbReference>
<organism evidence="3 4">
    <name type="scientific">Modicisalibacter luteus</name>
    <dbReference type="NCBI Taxonomy" id="453962"/>
    <lineage>
        <taxon>Bacteria</taxon>
        <taxon>Pseudomonadati</taxon>
        <taxon>Pseudomonadota</taxon>
        <taxon>Gammaproteobacteria</taxon>
        <taxon>Oceanospirillales</taxon>
        <taxon>Halomonadaceae</taxon>
        <taxon>Modicisalibacter</taxon>
    </lineage>
</organism>
<dbReference type="Proteomes" id="UP001595640">
    <property type="component" value="Unassembled WGS sequence"/>
</dbReference>
<feature type="transmembrane region" description="Helical" evidence="1">
    <location>
        <begin position="68"/>
        <end position="85"/>
    </location>
</feature>
<proteinExistence type="predicted"/>
<dbReference type="Gene3D" id="3.30.70.270">
    <property type="match status" value="1"/>
</dbReference>
<dbReference type="InterPro" id="IPR029787">
    <property type="entry name" value="Nucleotide_cyclase"/>
</dbReference>
<dbReference type="EMBL" id="JBHRUH010000015">
    <property type="protein sequence ID" value="MFC3292393.1"/>
    <property type="molecule type" value="Genomic_DNA"/>
</dbReference>
<evidence type="ECO:0000256" key="1">
    <source>
        <dbReference type="SAM" id="Phobius"/>
    </source>
</evidence>